<dbReference type="EMBL" id="BARS01005233">
    <property type="protein sequence ID" value="GAF70178.1"/>
    <property type="molecule type" value="Genomic_DNA"/>
</dbReference>
<dbReference type="AlphaFoldDB" id="X0RMZ9"/>
<sequence>WSTINWRATGFTKEPDVTANPNRIPYRPNNSFRVNSCCWTLVDVGK</sequence>
<name>X0RMZ9_9ZZZZ</name>
<accession>X0RMZ9</accession>
<gene>
    <name evidence="1" type="ORF">S01H1_10244</name>
</gene>
<reference evidence="1" key="1">
    <citation type="journal article" date="2014" name="Front. Microbiol.">
        <title>High frequency of phylogenetically diverse reductive dehalogenase-homologous genes in deep subseafloor sedimentary metagenomes.</title>
        <authorList>
            <person name="Kawai M."/>
            <person name="Futagami T."/>
            <person name="Toyoda A."/>
            <person name="Takaki Y."/>
            <person name="Nishi S."/>
            <person name="Hori S."/>
            <person name="Arai W."/>
            <person name="Tsubouchi T."/>
            <person name="Morono Y."/>
            <person name="Uchiyama I."/>
            <person name="Ito T."/>
            <person name="Fujiyama A."/>
            <person name="Inagaki F."/>
            <person name="Takami H."/>
        </authorList>
    </citation>
    <scope>NUCLEOTIDE SEQUENCE</scope>
    <source>
        <strain evidence="1">Expedition CK06-06</strain>
    </source>
</reference>
<comment type="caution">
    <text evidence="1">The sequence shown here is derived from an EMBL/GenBank/DDBJ whole genome shotgun (WGS) entry which is preliminary data.</text>
</comment>
<protein>
    <submittedName>
        <fullName evidence="1">Uncharacterized protein</fullName>
    </submittedName>
</protein>
<organism evidence="1">
    <name type="scientific">marine sediment metagenome</name>
    <dbReference type="NCBI Taxonomy" id="412755"/>
    <lineage>
        <taxon>unclassified sequences</taxon>
        <taxon>metagenomes</taxon>
        <taxon>ecological metagenomes</taxon>
    </lineage>
</organism>
<feature type="non-terminal residue" evidence="1">
    <location>
        <position position="1"/>
    </location>
</feature>
<proteinExistence type="predicted"/>
<evidence type="ECO:0000313" key="1">
    <source>
        <dbReference type="EMBL" id="GAF70178.1"/>
    </source>
</evidence>